<accession>A0A7G2CJ04</accession>
<feature type="compositionally biased region" description="Polar residues" evidence="2">
    <location>
        <begin position="160"/>
        <end position="172"/>
    </location>
</feature>
<evidence type="ECO:0000313" key="4">
    <source>
        <dbReference type="Proteomes" id="UP000515908"/>
    </source>
</evidence>
<dbReference type="Proteomes" id="UP000515908">
    <property type="component" value="Chromosome 12"/>
</dbReference>
<dbReference type="VEuPathDB" id="TriTrypDB:ADEAN_000640700"/>
<keyword evidence="1" id="KW-0175">Coiled coil</keyword>
<keyword evidence="4" id="KW-1185">Reference proteome</keyword>
<dbReference type="Gene3D" id="3.10.20.650">
    <property type="match status" value="1"/>
</dbReference>
<feature type="compositionally biased region" description="Polar residues" evidence="2">
    <location>
        <begin position="118"/>
        <end position="128"/>
    </location>
</feature>
<reference evidence="3 4" key="1">
    <citation type="submission" date="2020-08" db="EMBL/GenBank/DDBJ databases">
        <authorList>
            <person name="Newling K."/>
            <person name="Davey J."/>
            <person name="Forrester S."/>
        </authorList>
    </citation>
    <scope>NUCLEOTIDE SEQUENCE [LARGE SCALE GENOMIC DNA]</scope>
    <source>
        <strain evidence="4">Crithidia deanei Carvalho (ATCC PRA-265)</strain>
    </source>
</reference>
<evidence type="ECO:0000256" key="2">
    <source>
        <dbReference type="SAM" id="MobiDB-lite"/>
    </source>
</evidence>
<feature type="compositionally biased region" description="Polar residues" evidence="2">
    <location>
        <begin position="383"/>
        <end position="396"/>
    </location>
</feature>
<feature type="region of interest" description="Disordered" evidence="2">
    <location>
        <begin position="103"/>
        <end position="189"/>
    </location>
</feature>
<evidence type="ECO:0000256" key="1">
    <source>
        <dbReference type="SAM" id="Coils"/>
    </source>
</evidence>
<proteinExistence type="predicted"/>
<feature type="compositionally biased region" description="Polar residues" evidence="2">
    <location>
        <begin position="143"/>
        <end position="152"/>
    </location>
</feature>
<dbReference type="InterPro" id="IPR011992">
    <property type="entry name" value="EF-hand-dom_pair"/>
</dbReference>
<sequence>MSFILLACSDIRAQKVNLEFPFASPPPSIQALRSVFEQVFRKEEEAIKEGLGVSDLRPCEPFTINKLQKYDDDSQTWTEITAVDQLQSYDQLYIFRKNSTKADISPQRELPPPRRSTHFSPVMQQASVSPLRVRPSADGRGSPFQNSPTNRASFMPGRGQSPTGANLSQNRPSGGVVSNHPSPADGSYGAYYRERTTPERIEYLFRVGDGQRVGYLNFKGFESIFRASDIRFPTDVVQDLHGHFARQTGGEMIMSFDDFQRYANEFPVAINVAYQRLTNQEKEEALLNAQRDNARALDQAQRNLQDLENRLAAARQQLNNEDQRKNRLAADMNELHKQRDPEFCHDEQKLLDKEVSVFKYRERLSIEERDYERLAMERRRRNQQQGRPSGDYNPNGSKFDAERFGPRDY</sequence>
<feature type="region of interest" description="Disordered" evidence="2">
    <location>
        <begin position="372"/>
        <end position="409"/>
    </location>
</feature>
<name>A0A7G2CJ04_9TRYP</name>
<feature type="compositionally biased region" description="Basic and acidic residues" evidence="2">
    <location>
        <begin position="399"/>
        <end position="409"/>
    </location>
</feature>
<gene>
    <name evidence="3" type="ORF">ADEAN_000640700</name>
</gene>
<feature type="coiled-coil region" evidence="1">
    <location>
        <begin position="277"/>
        <end position="338"/>
    </location>
</feature>
<dbReference type="AlphaFoldDB" id="A0A7G2CJ04"/>
<protein>
    <submittedName>
        <fullName evidence="3">BILBO1 N-terminal domain containing protein, putative</fullName>
    </submittedName>
</protein>
<evidence type="ECO:0000313" key="3">
    <source>
        <dbReference type="EMBL" id="CAD2218914.1"/>
    </source>
</evidence>
<organism evidence="3 4">
    <name type="scientific">Angomonas deanei</name>
    <dbReference type="NCBI Taxonomy" id="59799"/>
    <lineage>
        <taxon>Eukaryota</taxon>
        <taxon>Discoba</taxon>
        <taxon>Euglenozoa</taxon>
        <taxon>Kinetoplastea</taxon>
        <taxon>Metakinetoplastina</taxon>
        <taxon>Trypanosomatida</taxon>
        <taxon>Trypanosomatidae</taxon>
        <taxon>Strigomonadinae</taxon>
        <taxon>Angomonas</taxon>
    </lineage>
</organism>
<dbReference type="EMBL" id="LR877156">
    <property type="protein sequence ID" value="CAD2218914.1"/>
    <property type="molecule type" value="Genomic_DNA"/>
</dbReference>
<dbReference type="SUPFAM" id="SSF47473">
    <property type="entry name" value="EF-hand"/>
    <property type="match status" value="1"/>
</dbReference>